<keyword evidence="2" id="KW-1185">Reference proteome</keyword>
<evidence type="ECO:0000313" key="1">
    <source>
        <dbReference type="EMBL" id="MCM2535144.1"/>
    </source>
</evidence>
<accession>A0ABT0WGG3</accession>
<proteinExistence type="predicted"/>
<protein>
    <submittedName>
        <fullName evidence="1">Uncharacterized protein</fullName>
    </submittedName>
</protein>
<evidence type="ECO:0000313" key="2">
    <source>
        <dbReference type="Proteomes" id="UP001523262"/>
    </source>
</evidence>
<gene>
    <name evidence="1" type="ORF">NDK43_25880</name>
</gene>
<name>A0ABT0WGG3_9BACI</name>
<comment type="caution">
    <text evidence="1">The sequence shown here is derived from an EMBL/GenBank/DDBJ whole genome shotgun (WGS) entry which is preliminary data.</text>
</comment>
<dbReference type="Proteomes" id="UP001523262">
    <property type="component" value="Unassembled WGS sequence"/>
</dbReference>
<organism evidence="1 2">
    <name type="scientific">Neobacillus pocheonensis</name>
    <dbReference type="NCBI Taxonomy" id="363869"/>
    <lineage>
        <taxon>Bacteria</taxon>
        <taxon>Bacillati</taxon>
        <taxon>Bacillota</taxon>
        <taxon>Bacilli</taxon>
        <taxon>Bacillales</taxon>
        <taxon>Bacillaceae</taxon>
        <taxon>Neobacillus</taxon>
    </lineage>
</organism>
<reference evidence="1 2" key="1">
    <citation type="submission" date="2022-06" db="EMBL/GenBank/DDBJ databases">
        <authorList>
            <person name="Jeon C.O."/>
        </authorList>
    </citation>
    <scope>NUCLEOTIDE SEQUENCE [LARGE SCALE GENOMIC DNA]</scope>
    <source>
        <strain evidence="1 2">KCTC 13943</strain>
    </source>
</reference>
<dbReference type="EMBL" id="JAMQCR010000002">
    <property type="protein sequence ID" value="MCM2535144.1"/>
    <property type="molecule type" value="Genomic_DNA"/>
</dbReference>
<sequence>MSSFIICAKCGSEEIKQTYYGYTREFYGDLHFELRYSCKECGETCCTSVCPELEEVPMAKYYNCNKCGIETESTMCESCYQILLEDTDKQIEPEPKEYENLEDLFGGPFKFEEEEKG</sequence>